<comment type="caution">
    <text evidence="1">The sequence shown here is derived from an EMBL/GenBank/DDBJ whole genome shotgun (WGS) entry which is preliminary data.</text>
</comment>
<organism evidence="1 2">
    <name type="scientific">Boeremia exigua</name>
    <dbReference type="NCBI Taxonomy" id="749465"/>
    <lineage>
        <taxon>Eukaryota</taxon>
        <taxon>Fungi</taxon>
        <taxon>Dikarya</taxon>
        <taxon>Ascomycota</taxon>
        <taxon>Pezizomycotina</taxon>
        <taxon>Dothideomycetes</taxon>
        <taxon>Pleosporomycetidae</taxon>
        <taxon>Pleosporales</taxon>
        <taxon>Pleosporineae</taxon>
        <taxon>Didymellaceae</taxon>
        <taxon>Boeremia</taxon>
    </lineage>
</organism>
<proteinExistence type="predicted"/>
<dbReference type="Proteomes" id="UP001153331">
    <property type="component" value="Unassembled WGS sequence"/>
</dbReference>
<evidence type="ECO:0000313" key="1">
    <source>
        <dbReference type="EMBL" id="KAJ8105363.1"/>
    </source>
</evidence>
<dbReference type="EMBL" id="JAPHNI010001535">
    <property type="protein sequence ID" value="KAJ8105363.1"/>
    <property type="molecule type" value="Genomic_DNA"/>
</dbReference>
<gene>
    <name evidence="1" type="ORF">OPT61_g10225</name>
</gene>
<accession>A0ACC2HRL5</accession>
<name>A0ACC2HRL5_9PLEO</name>
<evidence type="ECO:0000313" key="2">
    <source>
        <dbReference type="Proteomes" id="UP001153331"/>
    </source>
</evidence>
<protein>
    <submittedName>
        <fullName evidence="1">Uncharacterized protein</fullName>
    </submittedName>
</protein>
<reference evidence="1" key="1">
    <citation type="submission" date="2022-11" db="EMBL/GenBank/DDBJ databases">
        <title>Genome Sequence of Boeremia exigua.</title>
        <authorList>
            <person name="Buettner E."/>
        </authorList>
    </citation>
    <scope>NUCLEOTIDE SEQUENCE</scope>
    <source>
        <strain evidence="1">CU02</strain>
    </source>
</reference>
<sequence length="541" mass="60831">MANERPLHESIHEAMDDWSGTGRGSHVEFSLDETVPLQQGTGTHNLHLSPADVKPGRFLGRGAMGDVHETRVRGYCLAWKKIIVPRRISSNERKEIEVLKKVSHTHVIRLVGTYTHQRHFGILLYPVALCDLHTFFEDVEAYWTKDSDDAQKARLDALDYLKTPGPSGKAFPIYSQIGCLISAIAYLHSQKVRHKDLKPSNILLSPGHLYLSDFGSATDFSLLSQSATDNERGTPRYFAPEVAEWKKSGRAADIFSLGCVLLEILVLHQDGTLDRLRVDRSTRNPAFHANLENIDAWLPTKHPDDMSFCDFHLTKAIRSMLSQTPEKRPRVDQLLDNMRLADMMKDSTHSSFFEACCRTPYVSMSFHTKAMRSLNDSWGRAEQELKSKSIELQTAQKACKNAQAEKRSIEAERNDLSKSYSLLSEKHSIIVGQLEAEVEALKMSATASVLQQDSRKLEMEPKSSQSTGGVDDPALKPDMNGRPSAKHQVVYERPLSKTESLNPPPVQQTLEPWTISPSEKDTSDYLFRTIDTENQGYISGL</sequence>
<keyword evidence="2" id="KW-1185">Reference proteome</keyword>